<dbReference type="Gene3D" id="3.40.50.720">
    <property type="entry name" value="NAD(P)-binding Rossmann-like Domain"/>
    <property type="match status" value="1"/>
</dbReference>
<comment type="caution">
    <text evidence="2">The sequence shown here is derived from an EMBL/GenBank/DDBJ whole genome shotgun (WGS) entry which is preliminary data.</text>
</comment>
<feature type="domain" description="NAD-dependent epimerase/dehydratase" evidence="1">
    <location>
        <begin position="3"/>
        <end position="31"/>
    </location>
</feature>
<sequence length="32" mass="3360">MNILVTGAGGFLAKALIPRLLGQGSEVYGLYH</sequence>
<dbReference type="SUPFAM" id="SSF51735">
    <property type="entry name" value="NAD(P)-binding Rossmann-fold domains"/>
    <property type="match status" value="1"/>
</dbReference>
<proteinExistence type="predicted"/>
<dbReference type="AlphaFoldDB" id="X1EMS4"/>
<name>X1EMS4_9ZZZZ</name>
<protein>
    <recommendedName>
        <fullName evidence="1">NAD-dependent epimerase/dehydratase domain-containing protein</fullName>
    </recommendedName>
</protein>
<dbReference type="InterPro" id="IPR001509">
    <property type="entry name" value="Epimerase_deHydtase"/>
</dbReference>
<evidence type="ECO:0000313" key="2">
    <source>
        <dbReference type="EMBL" id="GAH34661.1"/>
    </source>
</evidence>
<dbReference type="Pfam" id="PF01370">
    <property type="entry name" value="Epimerase"/>
    <property type="match status" value="1"/>
</dbReference>
<gene>
    <name evidence="2" type="ORF">S03H2_22190</name>
</gene>
<organism evidence="2">
    <name type="scientific">marine sediment metagenome</name>
    <dbReference type="NCBI Taxonomy" id="412755"/>
    <lineage>
        <taxon>unclassified sequences</taxon>
        <taxon>metagenomes</taxon>
        <taxon>ecological metagenomes</taxon>
    </lineage>
</organism>
<feature type="non-terminal residue" evidence="2">
    <location>
        <position position="32"/>
    </location>
</feature>
<accession>X1EMS4</accession>
<reference evidence="2" key="1">
    <citation type="journal article" date="2014" name="Front. Microbiol.">
        <title>High frequency of phylogenetically diverse reductive dehalogenase-homologous genes in deep subseafloor sedimentary metagenomes.</title>
        <authorList>
            <person name="Kawai M."/>
            <person name="Futagami T."/>
            <person name="Toyoda A."/>
            <person name="Takaki Y."/>
            <person name="Nishi S."/>
            <person name="Hori S."/>
            <person name="Arai W."/>
            <person name="Tsubouchi T."/>
            <person name="Morono Y."/>
            <person name="Uchiyama I."/>
            <person name="Ito T."/>
            <person name="Fujiyama A."/>
            <person name="Inagaki F."/>
            <person name="Takami H."/>
        </authorList>
    </citation>
    <scope>NUCLEOTIDE SEQUENCE</scope>
    <source>
        <strain evidence="2">Expedition CK06-06</strain>
    </source>
</reference>
<dbReference type="EMBL" id="BARU01011908">
    <property type="protein sequence ID" value="GAH34661.1"/>
    <property type="molecule type" value="Genomic_DNA"/>
</dbReference>
<evidence type="ECO:0000259" key="1">
    <source>
        <dbReference type="Pfam" id="PF01370"/>
    </source>
</evidence>
<dbReference type="InterPro" id="IPR036291">
    <property type="entry name" value="NAD(P)-bd_dom_sf"/>
</dbReference>